<keyword evidence="4" id="KW-0575">Peroxidase</keyword>
<dbReference type="GO" id="GO:0006979">
    <property type="term" value="P:response to oxidative stress"/>
    <property type="evidence" value="ECO:0007669"/>
    <property type="project" value="TreeGrafter"/>
</dbReference>
<evidence type="ECO:0000256" key="1">
    <source>
        <dbReference type="ARBA" id="ARBA00009796"/>
    </source>
</evidence>
<dbReference type="SUPFAM" id="SSF52833">
    <property type="entry name" value="Thioredoxin-like"/>
    <property type="match status" value="1"/>
</dbReference>
<keyword evidence="8" id="KW-0676">Redox-active center</keyword>
<dbReference type="Gene3D" id="3.40.30.10">
    <property type="entry name" value="Glutaredoxin"/>
    <property type="match status" value="1"/>
</dbReference>
<dbReference type="InterPro" id="IPR019479">
    <property type="entry name" value="Peroxiredoxin_C"/>
</dbReference>
<dbReference type="EC" id="1.11.1.24" evidence="2"/>
<evidence type="ECO:0000313" key="15">
    <source>
        <dbReference type="Proteomes" id="UP000308267"/>
    </source>
</evidence>
<evidence type="ECO:0000256" key="7">
    <source>
        <dbReference type="ARBA" id="ARBA00023157"/>
    </source>
</evidence>
<dbReference type="PANTHER" id="PTHR10681">
    <property type="entry name" value="THIOREDOXIN PEROXIDASE"/>
    <property type="match status" value="1"/>
</dbReference>
<comment type="catalytic activity">
    <reaction evidence="10">
        <text>a hydroperoxide + [thioredoxin]-dithiol = an alcohol + [thioredoxin]-disulfide + H2O</text>
        <dbReference type="Rhea" id="RHEA:62620"/>
        <dbReference type="Rhea" id="RHEA-COMP:10698"/>
        <dbReference type="Rhea" id="RHEA-COMP:10700"/>
        <dbReference type="ChEBI" id="CHEBI:15377"/>
        <dbReference type="ChEBI" id="CHEBI:29950"/>
        <dbReference type="ChEBI" id="CHEBI:30879"/>
        <dbReference type="ChEBI" id="CHEBI:35924"/>
        <dbReference type="ChEBI" id="CHEBI:50058"/>
        <dbReference type="EC" id="1.11.1.24"/>
    </reaction>
</comment>
<dbReference type="GO" id="GO:0005829">
    <property type="term" value="C:cytosol"/>
    <property type="evidence" value="ECO:0007669"/>
    <property type="project" value="TreeGrafter"/>
</dbReference>
<dbReference type="FunFam" id="3.40.30.10:FF:000003">
    <property type="entry name" value="Peroxiredoxin 1"/>
    <property type="match status" value="1"/>
</dbReference>
<evidence type="ECO:0000259" key="13">
    <source>
        <dbReference type="PROSITE" id="PS51352"/>
    </source>
</evidence>
<protein>
    <recommendedName>
        <fullName evidence="3">Thioredoxin peroxidase</fullName>
        <ecNumber evidence="2">1.11.1.24</ecNumber>
    </recommendedName>
    <alternativeName>
        <fullName evidence="9">Peroxiredoxin</fullName>
    </alternativeName>
    <alternativeName>
        <fullName evidence="11">Thioredoxin-dependent peroxide reductase</fullName>
    </alternativeName>
    <alternativeName>
        <fullName evidence="12">Thioredoxin-dependent peroxiredoxin</fullName>
    </alternativeName>
</protein>
<dbReference type="InterPro" id="IPR013766">
    <property type="entry name" value="Thioredoxin_domain"/>
</dbReference>
<evidence type="ECO:0000256" key="5">
    <source>
        <dbReference type="ARBA" id="ARBA00022862"/>
    </source>
</evidence>
<gene>
    <name evidence="14" type="ORF">CRM22_001875</name>
</gene>
<accession>A0A4S2M8L2</accession>
<keyword evidence="7" id="KW-1015">Disulfide bond</keyword>
<keyword evidence="15" id="KW-1185">Reference proteome</keyword>
<dbReference type="OrthoDB" id="185659at2759"/>
<organism evidence="14 15">
    <name type="scientific">Opisthorchis felineus</name>
    <dbReference type="NCBI Taxonomy" id="147828"/>
    <lineage>
        <taxon>Eukaryota</taxon>
        <taxon>Metazoa</taxon>
        <taxon>Spiralia</taxon>
        <taxon>Lophotrochozoa</taxon>
        <taxon>Platyhelminthes</taxon>
        <taxon>Trematoda</taxon>
        <taxon>Digenea</taxon>
        <taxon>Opisthorchiida</taxon>
        <taxon>Opisthorchiata</taxon>
        <taxon>Opisthorchiidae</taxon>
        <taxon>Opisthorchis</taxon>
    </lineage>
</organism>
<dbReference type="PROSITE" id="PS51352">
    <property type="entry name" value="THIOREDOXIN_2"/>
    <property type="match status" value="1"/>
</dbReference>
<dbReference type="InterPro" id="IPR036249">
    <property type="entry name" value="Thioredoxin-like_sf"/>
</dbReference>
<dbReference type="Pfam" id="PF00578">
    <property type="entry name" value="AhpC-TSA"/>
    <property type="match status" value="1"/>
</dbReference>
<comment type="caution">
    <text evidence="14">The sequence shown here is derived from an EMBL/GenBank/DDBJ whole genome shotgun (WGS) entry which is preliminary data.</text>
</comment>
<evidence type="ECO:0000256" key="4">
    <source>
        <dbReference type="ARBA" id="ARBA00022559"/>
    </source>
</evidence>
<dbReference type="Pfam" id="PF10417">
    <property type="entry name" value="1-cysPrx_C"/>
    <property type="match status" value="1"/>
</dbReference>
<evidence type="ECO:0000313" key="14">
    <source>
        <dbReference type="EMBL" id="TGZ72783.1"/>
    </source>
</evidence>
<sequence length="219" mass="24915">MIGSDCRKVNSLRILDYPVYQTFIMRLLPTTPAPHFKGEAVIDGEFREITLKDYEGQYIILFFYPADFTFVCPTEIIAFSDRVDEFKSRNCQVIACSTDSKYSHLAWTQVERKKGGLGPMQIPLLADSSKTIARAYGVLDEVQGDTFRGLFIIDGKGILRQIMINDRTVGRSIDEALRLLDAYQFVEKHGEVCPANWKAGKKTIRPSPTESQEYFDVNH</sequence>
<keyword evidence="6" id="KW-0560">Oxidoreductase</keyword>
<evidence type="ECO:0000256" key="11">
    <source>
        <dbReference type="ARBA" id="ARBA00078288"/>
    </source>
</evidence>
<dbReference type="Proteomes" id="UP000308267">
    <property type="component" value="Unassembled WGS sequence"/>
</dbReference>
<evidence type="ECO:0000256" key="6">
    <source>
        <dbReference type="ARBA" id="ARBA00023002"/>
    </source>
</evidence>
<feature type="domain" description="Thioredoxin" evidence="13">
    <location>
        <begin position="27"/>
        <end position="185"/>
    </location>
</feature>
<dbReference type="EMBL" id="SJOL01003337">
    <property type="protein sequence ID" value="TGZ72783.1"/>
    <property type="molecule type" value="Genomic_DNA"/>
</dbReference>
<dbReference type="STRING" id="147828.A0A4S2M8L2"/>
<evidence type="ECO:0000256" key="10">
    <source>
        <dbReference type="ARBA" id="ARBA00049091"/>
    </source>
</evidence>
<evidence type="ECO:0000256" key="12">
    <source>
        <dbReference type="ARBA" id="ARBA00079296"/>
    </source>
</evidence>
<dbReference type="GO" id="GO:0045454">
    <property type="term" value="P:cell redox homeostasis"/>
    <property type="evidence" value="ECO:0007669"/>
    <property type="project" value="TreeGrafter"/>
</dbReference>
<dbReference type="GO" id="GO:0033554">
    <property type="term" value="P:cellular response to stress"/>
    <property type="evidence" value="ECO:0007669"/>
    <property type="project" value="TreeGrafter"/>
</dbReference>
<dbReference type="InterPro" id="IPR050217">
    <property type="entry name" value="Peroxiredoxin"/>
</dbReference>
<proteinExistence type="inferred from homology"/>
<evidence type="ECO:0000256" key="3">
    <source>
        <dbReference type="ARBA" id="ARBA00018824"/>
    </source>
</evidence>
<keyword evidence="5" id="KW-0049">Antioxidant</keyword>
<name>A0A4S2M8L2_OPIFE</name>
<dbReference type="InterPro" id="IPR000866">
    <property type="entry name" value="AhpC/TSA"/>
</dbReference>
<dbReference type="AlphaFoldDB" id="A0A4S2M8L2"/>
<evidence type="ECO:0000256" key="8">
    <source>
        <dbReference type="ARBA" id="ARBA00023284"/>
    </source>
</evidence>
<evidence type="ECO:0000256" key="2">
    <source>
        <dbReference type="ARBA" id="ARBA00013017"/>
    </source>
</evidence>
<dbReference type="GO" id="GO:0008379">
    <property type="term" value="F:thioredoxin peroxidase activity"/>
    <property type="evidence" value="ECO:0007669"/>
    <property type="project" value="TreeGrafter"/>
</dbReference>
<evidence type="ECO:0000256" key="9">
    <source>
        <dbReference type="ARBA" id="ARBA00032077"/>
    </source>
</evidence>
<dbReference type="CDD" id="cd03015">
    <property type="entry name" value="PRX_Typ2cys"/>
    <property type="match status" value="1"/>
</dbReference>
<reference evidence="14 15" key="1">
    <citation type="journal article" date="2019" name="BMC Genomics">
        <title>New insights from Opisthorchis felineus genome: update on genomics of the epidemiologically important liver flukes.</title>
        <authorList>
            <person name="Ershov N.I."/>
            <person name="Mordvinov V.A."/>
            <person name="Prokhortchouk E.B."/>
            <person name="Pakharukova M.Y."/>
            <person name="Gunbin K.V."/>
            <person name="Ustyantsev K."/>
            <person name="Genaev M.A."/>
            <person name="Blinov A.G."/>
            <person name="Mazur A."/>
            <person name="Boulygina E."/>
            <person name="Tsygankova S."/>
            <person name="Khrameeva E."/>
            <person name="Chekanov N."/>
            <person name="Fan G."/>
            <person name="Xiao A."/>
            <person name="Zhang H."/>
            <person name="Xu X."/>
            <person name="Yang H."/>
            <person name="Solovyev V."/>
            <person name="Lee S.M."/>
            <person name="Liu X."/>
            <person name="Afonnikov D.A."/>
            <person name="Skryabin K.G."/>
        </authorList>
    </citation>
    <scope>NUCLEOTIDE SEQUENCE [LARGE SCALE GENOMIC DNA]</scope>
    <source>
        <strain evidence="14">AK-0245</strain>
        <tissue evidence="14">Whole organism</tissue>
    </source>
</reference>
<dbReference type="GO" id="GO:0042744">
    <property type="term" value="P:hydrogen peroxide catabolic process"/>
    <property type="evidence" value="ECO:0007669"/>
    <property type="project" value="TreeGrafter"/>
</dbReference>
<dbReference type="PANTHER" id="PTHR10681:SF171">
    <property type="entry name" value="PEROXIREDOXIN 4"/>
    <property type="match status" value="1"/>
</dbReference>
<comment type="similarity">
    <text evidence="1">Belongs to the peroxiredoxin family. AhpC/Prx1 subfamily.</text>
</comment>